<keyword evidence="1" id="KW-1133">Transmembrane helix</keyword>
<reference evidence="2" key="1">
    <citation type="journal article" date="2020" name="Stud. Mycol.">
        <title>101 Dothideomycetes genomes: a test case for predicting lifestyles and emergence of pathogens.</title>
        <authorList>
            <person name="Haridas S."/>
            <person name="Albert R."/>
            <person name="Binder M."/>
            <person name="Bloem J."/>
            <person name="Labutti K."/>
            <person name="Salamov A."/>
            <person name="Andreopoulos B."/>
            <person name="Baker S."/>
            <person name="Barry K."/>
            <person name="Bills G."/>
            <person name="Bluhm B."/>
            <person name="Cannon C."/>
            <person name="Castanera R."/>
            <person name="Culley D."/>
            <person name="Daum C."/>
            <person name="Ezra D."/>
            <person name="Gonzalez J."/>
            <person name="Henrissat B."/>
            <person name="Kuo A."/>
            <person name="Liang C."/>
            <person name="Lipzen A."/>
            <person name="Lutzoni F."/>
            <person name="Magnuson J."/>
            <person name="Mondo S."/>
            <person name="Nolan M."/>
            <person name="Ohm R."/>
            <person name="Pangilinan J."/>
            <person name="Park H.-J."/>
            <person name="Ramirez L."/>
            <person name="Alfaro M."/>
            <person name="Sun H."/>
            <person name="Tritt A."/>
            <person name="Yoshinaga Y."/>
            <person name="Zwiers L.-H."/>
            <person name="Turgeon B."/>
            <person name="Goodwin S."/>
            <person name="Spatafora J."/>
            <person name="Crous P."/>
            <person name="Grigoriev I."/>
        </authorList>
    </citation>
    <scope>NUCLEOTIDE SEQUENCE</scope>
    <source>
        <strain evidence="2">CBS 130266</strain>
    </source>
</reference>
<dbReference type="Proteomes" id="UP000800235">
    <property type="component" value="Unassembled WGS sequence"/>
</dbReference>
<dbReference type="PANTHER" id="PTHR37490:SF1">
    <property type="entry name" value="GLYCOSYLTRANSFERASE 2-LIKE DOMAIN-CONTAINING PROTEIN"/>
    <property type="match status" value="1"/>
</dbReference>
<comment type="caution">
    <text evidence="2">The sequence shown here is derived from an EMBL/GenBank/DDBJ whole genome shotgun (WGS) entry which is preliminary data.</text>
</comment>
<dbReference type="EMBL" id="MU007048">
    <property type="protein sequence ID" value="KAF2429284.1"/>
    <property type="molecule type" value="Genomic_DNA"/>
</dbReference>
<evidence type="ECO:0000256" key="1">
    <source>
        <dbReference type="SAM" id="Phobius"/>
    </source>
</evidence>
<dbReference type="InterPro" id="IPR021838">
    <property type="entry name" value="DUF3431"/>
</dbReference>
<keyword evidence="1" id="KW-0812">Transmembrane</keyword>
<dbReference type="PANTHER" id="PTHR37490">
    <property type="entry name" value="EXPRESSED PROTEIN"/>
    <property type="match status" value="1"/>
</dbReference>
<gene>
    <name evidence="2" type="ORF">EJ08DRAFT_661818</name>
</gene>
<dbReference type="AlphaFoldDB" id="A0A9P4NQ47"/>
<evidence type="ECO:0000313" key="2">
    <source>
        <dbReference type="EMBL" id="KAF2429284.1"/>
    </source>
</evidence>
<proteinExistence type="predicted"/>
<keyword evidence="1" id="KW-0472">Membrane</keyword>
<dbReference type="Pfam" id="PF11913">
    <property type="entry name" value="DUF3431"/>
    <property type="match status" value="1"/>
</dbReference>
<keyword evidence="3" id="KW-1185">Reference proteome</keyword>
<dbReference type="OrthoDB" id="28755at2759"/>
<evidence type="ECO:0000313" key="3">
    <source>
        <dbReference type="Proteomes" id="UP000800235"/>
    </source>
</evidence>
<feature type="transmembrane region" description="Helical" evidence="1">
    <location>
        <begin position="12"/>
        <end position="30"/>
    </location>
</feature>
<name>A0A9P4NQ47_9PEZI</name>
<organism evidence="2 3">
    <name type="scientific">Tothia fuscella</name>
    <dbReference type="NCBI Taxonomy" id="1048955"/>
    <lineage>
        <taxon>Eukaryota</taxon>
        <taxon>Fungi</taxon>
        <taxon>Dikarya</taxon>
        <taxon>Ascomycota</taxon>
        <taxon>Pezizomycotina</taxon>
        <taxon>Dothideomycetes</taxon>
        <taxon>Pleosporomycetidae</taxon>
        <taxon>Venturiales</taxon>
        <taxon>Cylindrosympodiaceae</taxon>
        <taxon>Tothia</taxon>
    </lineage>
</organism>
<sequence>MAMQLLLSAYTRRILYGITIVFVFVSLVWWQPYVSTGTWLGSSTATSSSVLSSSSLDIVVSMYKEDIHNLSVVLRDVQSLPPIKSISRVRTFIYVKDVEANIPMLQDALATSNVIQLPNAGRESGTFLTHIISNYDNLAQHTLFVQAEPHEFENAKNRIIDYFIPSTGVLPLGILEVCDCTSCKDPWNPDRTFNRIEELYSILNSKFCPSKITLSYLGQMIASKERIRSRPRKIYEYLNEILEADQDHHIHKDSEGLAQEFEFFTDGPGNPYFGHTVERAWMLLWGLFGC</sequence>
<accession>A0A9P4NQ47</accession>
<protein>
    <submittedName>
        <fullName evidence="2">Uncharacterized protein</fullName>
    </submittedName>
</protein>